<protein>
    <submittedName>
        <fullName evidence="2">Uncharacterized protein</fullName>
    </submittedName>
</protein>
<accession>A0AA36D707</accession>
<gene>
    <name evidence="2" type="ORF">MSPICULIGERA_LOCUS19049</name>
</gene>
<organism evidence="2 3">
    <name type="scientific">Mesorhabditis spiculigera</name>
    <dbReference type="NCBI Taxonomy" id="96644"/>
    <lineage>
        <taxon>Eukaryota</taxon>
        <taxon>Metazoa</taxon>
        <taxon>Ecdysozoa</taxon>
        <taxon>Nematoda</taxon>
        <taxon>Chromadorea</taxon>
        <taxon>Rhabditida</taxon>
        <taxon>Rhabditina</taxon>
        <taxon>Rhabditomorpha</taxon>
        <taxon>Rhabditoidea</taxon>
        <taxon>Rhabditidae</taxon>
        <taxon>Mesorhabditinae</taxon>
        <taxon>Mesorhabditis</taxon>
    </lineage>
</organism>
<evidence type="ECO:0000256" key="1">
    <source>
        <dbReference type="SAM" id="MobiDB-lite"/>
    </source>
</evidence>
<evidence type="ECO:0000313" key="2">
    <source>
        <dbReference type="EMBL" id="CAJ0580874.1"/>
    </source>
</evidence>
<dbReference type="EMBL" id="CATQJA010002662">
    <property type="protein sequence ID" value="CAJ0580874.1"/>
    <property type="molecule type" value="Genomic_DNA"/>
</dbReference>
<name>A0AA36D707_9BILA</name>
<proteinExistence type="predicted"/>
<evidence type="ECO:0000313" key="3">
    <source>
        <dbReference type="Proteomes" id="UP001177023"/>
    </source>
</evidence>
<dbReference type="Proteomes" id="UP001177023">
    <property type="component" value="Unassembled WGS sequence"/>
</dbReference>
<dbReference type="AlphaFoldDB" id="A0AA36D707"/>
<keyword evidence="3" id="KW-1185">Reference proteome</keyword>
<feature type="non-terminal residue" evidence="2">
    <location>
        <position position="1"/>
    </location>
</feature>
<comment type="caution">
    <text evidence="2">The sequence shown here is derived from an EMBL/GenBank/DDBJ whole genome shotgun (WGS) entry which is preliminary data.</text>
</comment>
<feature type="region of interest" description="Disordered" evidence="1">
    <location>
        <begin position="57"/>
        <end position="92"/>
    </location>
</feature>
<sequence length="92" mass="10009">MGNGEASVAAAETDDFSLLCYSISRAAIGVHFTTAVAVNLYDLDGWDQWTDGRARLPEREARNGRIGTESTDSPSSLTADKTMHLSRSTRRC</sequence>
<reference evidence="2" key="1">
    <citation type="submission" date="2023-06" db="EMBL/GenBank/DDBJ databases">
        <authorList>
            <person name="Delattre M."/>
        </authorList>
    </citation>
    <scope>NUCLEOTIDE SEQUENCE</scope>
    <source>
        <strain evidence="2">AF72</strain>
    </source>
</reference>
<feature type="compositionally biased region" description="Polar residues" evidence="1">
    <location>
        <begin position="68"/>
        <end position="79"/>
    </location>
</feature>